<feature type="binding site" evidence="6">
    <location>
        <position position="103"/>
    </location>
    <ligand>
        <name>Mg(2+)</name>
        <dbReference type="ChEBI" id="CHEBI:18420"/>
    </ligand>
</feature>
<evidence type="ECO:0000256" key="2">
    <source>
        <dbReference type="ARBA" id="ARBA00022722"/>
    </source>
</evidence>
<protein>
    <recommendedName>
        <fullName evidence="6">Ribonuclease VapC</fullName>
        <shortName evidence="6">RNase VapC</shortName>
        <ecNumber evidence="6">3.1.-.-</ecNumber>
    </recommendedName>
    <alternativeName>
        <fullName evidence="6">Toxin VapC</fullName>
    </alternativeName>
</protein>
<evidence type="ECO:0000313" key="8">
    <source>
        <dbReference type="EMBL" id="SHE25758.1"/>
    </source>
</evidence>
<feature type="domain" description="PIN" evidence="7">
    <location>
        <begin position="9"/>
        <end position="125"/>
    </location>
</feature>
<evidence type="ECO:0000313" key="9">
    <source>
        <dbReference type="Proteomes" id="UP000184291"/>
    </source>
</evidence>
<dbReference type="InterPro" id="IPR029060">
    <property type="entry name" value="PIN-like_dom_sf"/>
</dbReference>
<accession>A0A1M4S0P1</accession>
<comment type="function">
    <text evidence="6">Toxic component of a toxin-antitoxin (TA) system. An RNase.</text>
</comment>
<dbReference type="SUPFAM" id="SSF88723">
    <property type="entry name" value="PIN domain-like"/>
    <property type="match status" value="1"/>
</dbReference>
<dbReference type="Pfam" id="PF01850">
    <property type="entry name" value="PIN"/>
    <property type="match status" value="1"/>
</dbReference>
<keyword evidence="1 6" id="KW-1277">Toxin-antitoxin system</keyword>
<evidence type="ECO:0000256" key="4">
    <source>
        <dbReference type="ARBA" id="ARBA00022801"/>
    </source>
</evidence>
<dbReference type="GO" id="GO:0016787">
    <property type="term" value="F:hydrolase activity"/>
    <property type="evidence" value="ECO:0007669"/>
    <property type="project" value="UniProtKB-KW"/>
</dbReference>
<dbReference type="AlphaFoldDB" id="A0A1M4S0P1"/>
<reference evidence="9" key="1">
    <citation type="submission" date="2016-09" db="EMBL/GenBank/DDBJ databases">
        <authorList>
            <person name="Strepis N."/>
        </authorList>
    </citation>
    <scope>NUCLEOTIDE SEQUENCE [LARGE SCALE GENOMIC DNA]</scope>
</reference>
<name>A0A1M4S0P1_9ACTO</name>
<evidence type="ECO:0000256" key="6">
    <source>
        <dbReference type="HAMAP-Rule" id="MF_00265"/>
    </source>
</evidence>
<dbReference type="RefSeq" id="WP_073331135.1">
    <property type="nucleotide sequence ID" value="NZ_FQTT01000011.1"/>
</dbReference>
<keyword evidence="3 6" id="KW-0479">Metal-binding</keyword>
<keyword evidence="6" id="KW-0800">Toxin</keyword>
<comment type="cofactor">
    <cofactor evidence="6">
        <name>Mg(2+)</name>
        <dbReference type="ChEBI" id="CHEBI:18420"/>
    </cofactor>
</comment>
<dbReference type="Proteomes" id="UP000184291">
    <property type="component" value="Unassembled WGS sequence"/>
</dbReference>
<dbReference type="GO" id="GO:0000287">
    <property type="term" value="F:magnesium ion binding"/>
    <property type="evidence" value="ECO:0007669"/>
    <property type="project" value="UniProtKB-UniRule"/>
</dbReference>
<dbReference type="OrthoDB" id="25693at2"/>
<dbReference type="GO" id="GO:0090729">
    <property type="term" value="F:toxin activity"/>
    <property type="evidence" value="ECO:0007669"/>
    <property type="project" value="UniProtKB-KW"/>
</dbReference>
<dbReference type="InterPro" id="IPR022907">
    <property type="entry name" value="VapC_family"/>
</dbReference>
<dbReference type="EC" id="3.1.-.-" evidence="6"/>
<dbReference type="HAMAP" id="MF_00265">
    <property type="entry name" value="VapC_Nob1"/>
    <property type="match status" value="1"/>
</dbReference>
<gene>
    <name evidence="6" type="primary">vapC</name>
    <name evidence="8" type="ORF">ACGLYG10_1994</name>
</gene>
<dbReference type="GO" id="GO:0004540">
    <property type="term" value="F:RNA nuclease activity"/>
    <property type="evidence" value="ECO:0007669"/>
    <property type="project" value="InterPro"/>
</dbReference>
<organism evidence="8 9">
    <name type="scientific">Actinomyces glycerinitolerans</name>
    <dbReference type="NCBI Taxonomy" id="1892869"/>
    <lineage>
        <taxon>Bacteria</taxon>
        <taxon>Bacillati</taxon>
        <taxon>Actinomycetota</taxon>
        <taxon>Actinomycetes</taxon>
        <taxon>Actinomycetales</taxon>
        <taxon>Actinomycetaceae</taxon>
        <taxon>Actinomyces</taxon>
    </lineage>
</organism>
<dbReference type="EMBL" id="FQTT01000011">
    <property type="protein sequence ID" value="SHE25758.1"/>
    <property type="molecule type" value="Genomic_DNA"/>
</dbReference>
<evidence type="ECO:0000256" key="5">
    <source>
        <dbReference type="ARBA" id="ARBA00022842"/>
    </source>
</evidence>
<keyword evidence="2 6" id="KW-0540">Nuclease</keyword>
<dbReference type="STRING" id="1892869.ACGLYG10_1994"/>
<evidence type="ECO:0000256" key="3">
    <source>
        <dbReference type="ARBA" id="ARBA00022723"/>
    </source>
</evidence>
<sequence>MNAAPRLAVDTSVAIPLLVASHEAHRPVRDWARGRRLSLSGHALAETYAVLTRLPGDARVSAEDAVALIDDRFPEVLALSANSAITAHRRLAGLGIAGGAVYDGLVALAALENGAVLATRDARARGTYEAVGVAVEAVTAG</sequence>
<dbReference type="InterPro" id="IPR002716">
    <property type="entry name" value="PIN_dom"/>
</dbReference>
<dbReference type="Gene3D" id="3.40.50.1010">
    <property type="entry name" value="5'-nuclease"/>
    <property type="match status" value="1"/>
</dbReference>
<proteinExistence type="inferred from homology"/>
<dbReference type="CDD" id="cd18681">
    <property type="entry name" value="PIN_MtVapC27-VapC40_like"/>
    <property type="match status" value="1"/>
</dbReference>
<keyword evidence="9" id="KW-1185">Reference proteome</keyword>
<evidence type="ECO:0000259" key="7">
    <source>
        <dbReference type="Pfam" id="PF01850"/>
    </source>
</evidence>
<keyword evidence="5 6" id="KW-0460">Magnesium</keyword>
<keyword evidence="4 6" id="KW-0378">Hydrolase</keyword>
<comment type="similarity">
    <text evidence="6">Belongs to the PINc/VapC protein family.</text>
</comment>
<evidence type="ECO:0000256" key="1">
    <source>
        <dbReference type="ARBA" id="ARBA00022649"/>
    </source>
</evidence>
<feature type="binding site" evidence="6">
    <location>
        <position position="10"/>
    </location>
    <ligand>
        <name>Mg(2+)</name>
        <dbReference type="ChEBI" id="CHEBI:18420"/>
    </ligand>
</feature>